<sequence length="668" mass="74102">MTQPLTSFWPIFAVKSDGHDVVNQKGRVVRNGPTQEQLDRTPNDQGQCDFYRLIEKEDPKHIDWRKKLGGMLLREIGGKQHEDKWQQTILWDFPENYKLYEHIKTKADGQTKTVKNHSGGGHDRQDAYLYGNPKGPKKRYRSPADFFPHLLWLCTDEHSDYQNCTCKMCSPVQLEVEKPAVKIEVRPEPVIVIKKEATPATATPNQIVTGRNPIVAVPSPARRSVSGPPAASPSLKAATPNPAPTQSTTAPQIRAPPVLQSSPLPQPRGNEQLTDSRYGQFICRTGEVVWFYRPKTSAWGLGLVTRRWTAKDSSGGKAYLVQPLSHPLDNAAPEVVTTDEHLKPWLAWSAPACTFAYLQQNPQLRYDQVDWNALLSGQYGQGIADVDASIMAAKAIDATYTLFERVKTMPGPVGEERHYNGIFLGAEKIWRGDPVRIRLGQGIDLMVITDIVERVVPNPTQKPGAAQTSSQVLVTGDIYSYSTMPAPDPSKPPTAPSESNINIPIRMREDMAWRNRMLVPLNQTLGWWRLIASNSRVDMADIKGRWYETSLLFEESFTKAVKQNEGGNGIWMNARGDATGAGRSVGLHRPDRIVAFGNALPKGTQLLDGLEPPSQPVASRAHHAPTSEIQGLDLGVGATTTDFSIDDFMNVDHLDDGAGVDFGHDFRF</sequence>
<organism evidence="4 5">
    <name type="scientific">Paraphoma chrysanthemicola</name>
    <dbReference type="NCBI Taxonomy" id="798071"/>
    <lineage>
        <taxon>Eukaryota</taxon>
        <taxon>Fungi</taxon>
        <taxon>Dikarya</taxon>
        <taxon>Ascomycota</taxon>
        <taxon>Pezizomycotina</taxon>
        <taxon>Dothideomycetes</taxon>
        <taxon>Pleosporomycetidae</taxon>
        <taxon>Pleosporales</taxon>
        <taxon>Pleosporineae</taxon>
        <taxon>Phaeosphaeriaceae</taxon>
        <taxon>Paraphoma</taxon>
    </lineage>
</organism>
<name>A0A8K0RBV1_9PLEO</name>
<evidence type="ECO:0000313" key="4">
    <source>
        <dbReference type="EMBL" id="KAH7089253.1"/>
    </source>
</evidence>
<dbReference type="EMBL" id="JAGMVJ010000007">
    <property type="protein sequence ID" value="KAH7089253.1"/>
    <property type="molecule type" value="Genomic_DNA"/>
</dbReference>
<evidence type="ECO:0000313" key="5">
    <source>
        <dbReference type="Proteomes" id="UP000813461"/>
    </source>
</evidence>
<dbReference type="PANTHER" id="PTHR38046:SF1">
    <property type="entry name" value="CRYPTIC LOCI REGULATOR 2"/>
    <property type="match status" value="1"/>
</dbReference>
<evidence type="ECO:0000259" key="3">
    <source>
        <dbReference type="Pfam" id="PF16761"/>
    </source>
</evidence>
<dbReference type="AlphaFoldDB" id="A0A8K0RBV1"/>
<dbReference type="InterPro" id="IPR031915">
    <property type="entry name" value="Clr2_N"/>
</dbReference>
<proteinExistence type="predicted"/>
<feature type="region of interest" description="Disordered" evidence="1">
    <location>
        <begin position="610"/>
        <end position="631"/>
    </location>
</feature>
<feature type="region of interest" description="Disordered" evidence="1">
    <location>
        <begin position="218"/>
        <end position="273"/>
    </location>
</feature>
<dbReference type="GO" id="GO:0033553">
    <property type="term" value="C:rDNA heterochromatin"/>
    <property type="evidence" value="ECO:0007669"/>
    <property type="project" value="TreeGrafter"/>
</dbReference>
<dbReference type="GO" id="GO:0030466">
    <property type="term" value="P:silent mating-type cassette heterochromatin formation"/>
    <property type="evidence" value="ECO:0007669"/>
    <property type="project" value="TreeGrafter"/>
</dbReference>
<evidence type="ECO:0000256" key="1">
    <source>
        <dbReference type="SAM" id="MobiDB-lite"/>
    </source>
</evidence>
<comment type="caution">
    <text evidence="4">The sequence shown here is derived from an EMBL/GenBank/DDBJ whole genome shotgun (WGS) entry which is preliminary data.</text>
</comment>
<keyword evidence="5" id="KW-1185">Reference proteome</keyword>
<dbReference type="PANTHER" id="PTHR38046">
    <property type="entry name" value="CRYPTIC LOCI REGULATOR 2"/>
    <property type="match status" value="1"/>
</dbReference>
<dbReference type="Proteomes" id="UP000813461">
    <property type="component" value="Unassembled WGS sequence"/>
</dbReference>
<reference evidence="4" key="1">
    <citation type="journal article" date="2021" name="Nat. Commun.">
        <title>Genetic determinants of endophytism in the Arabidopsis root mycobiome.</title>
        <authorList>
            <person name="Mesny F."/>
            <person name="Miyauchi S."/>
            <person name="Thiergart T."/>
            <person name="Pickel B."/>
            <person name="Atanasova L."/>
            <person name="Karlsson M."/>
            <person name="Huettel B."/>
            <person name="Barry K.W."/>
            <person name="Haridas S."/>
            <person name="Chen C."/>
            <person name="Bauer D."/>
            <person name="Andreopoulos W."/>
            <person name="Pangilinan J."/>
            <person name="LaButti K."/>
            <person name="Riley R."/>
            <person name="Lipzen A."/>
            <person name="Clum A."/>
            <person name="Drula E."/>
            <person name="Henrissat B."/>
            <person name="Kohler A."/>
            <person name="Grigoriev I.V."/>
            <person name="Martin F.M."/>
            <person name="Hacquard S."/>
        </authorList>
    </citation>
    <scope>NUCLEOTIDE SEQUENCE</scope>
    <source>
        <strain evidence="4">MPI-SDFR-AT-0120</strain>
    </source>
</reference>
<dbReference type="GO" id="GO:0070824">
    <property type="term" value="C:SHREC complex"/>
    <property type="evidence" value="ECO:0007669"/>
    <property type="project" value="InterPro"/>
</dbReference>
<dbReference type="InterPro" id="IPR038986">
    <property type="entry name" value="Clr2"/>
</dbReference>
<dbReference type="InterPro" id="IPR018839">
    <property type="entry name" value="Tscrpt-silencing_Clr2_C"/>
</dbReference>
<evidence type="ECO:0000259" key="2">
    <source>
        <dbReference type="Pfam" id="PF10383"/>
    </source>
</evidence>
<dbReference type="OrthoDB" id="2421327at2759"/>
<protein>
    <submittedName>
        <fullName evidence="4">Transcription-silencing protein Clr2-domain-containing protein</fullName>
    </submittedName>
</protein>
<gene>
    <name evidence="4" type="ORF">FB567DRAFT_523366</name>
</gene>
<dbReference type="GO" id="GO:0031934">
    <property type="term" value="C:mating-type region heterochromatin"/>
    <property type="evidence" value="ECO:0007669"/>
    <property type="project" value="TreeGrafter"/>
</dbReference>
<dbReference type="Pfam" id="PF16761">
    <property type="entry name" value="Clr2_transil"/>
    <property type="match status" value="1"/>
</dbReference>
<feature type="domain" description="Cryptic loci regulator 2 N-terminal" evidence="3">
    <location>
        <begin position="89"/>
        <end position="169"/>
    </location>
</feature>
<feature type="domain" description="Cryptic loci regulator 2 C-terminal" evidence="2">
    <location>
        <begin position="418"/>
        <end position="548"/>
    </location>
</feature>
<dbReference type="Pfam" id="PF10383">
    <property type="entry name" value="Clr2"/>
    <property type="match status" value="1"/>
</dbReference>
<accession>A0A8K0RBV1</accession>